<dbReference type="AlphaFoldDB" id="A0A1I0N173"/>
<feature type="domain" description="ApeA N-terminal" evidence="2">
    <location>
        <begin position="8"/>
        <end position="271"/>
    </location>
</feature>
<evidence type="ECO:0000259" key="2">
    <source>
        <dbReference type="Pfam" id="PF18862"/>
    </source>
</evidence>
<dbReference type="OrthoDB" id="340705at2157"/>
<accession>A0A1I0N173</accession>
<proteinExistence type="predicted"/>
<sequence>MDSIDVGGKWWLEEMDEEDELVPDEAVAGTLTYSPVHGVELELLGSFYRMFERHDDNAETEDGPVNIFGVTTEGEYVTILNCMCSGDSMSTRDISFTTESYEKGTVIRRGLVDTDSKYWECSFSFNNLATWTGIRSVTTPGDHDIDVGPAVTESLSTDDADIILNMHEDMSSAFDGRLGRVYFTVYPDEPLTYSEYLSDYVRPLQNLVTLGVGEAVFPTFLNLYSARFGHHDSKHSAHWDVPYYREQDDANSLQMNFTLQDVEFKKVVGQWLESSSKVGRLHDNYFGTRYNDSMFVNTQFMSMMFALEAYHRRAFPDRQKTMSKSVYRRFRESTLEQMPKVAVWERARDLFRSIVNEPSIGDRLLDITSRHEEMFPESYDIDSNLSTIKSVRHNIAHSLPEELSTTDIARAEILVRIVVLAVLLETAGIDREKGREILDNKYSRIDGIIELS</sequence>
<organism evidence="3 4">
    <name type="scientific">Natrinema salifodinae</name>
    <dbReference type="NCBI Taxonomy" id="1202768"/>
    <lineage>
        <taxon>Archaea</taxon>
        <taxon>Methanobacteriati</taxon>
        <taxon>Methanobacteriota</taxon>
        <taxon>Stenosarchaea group</taxon>
        <taxon>Halobacteria</taxon>
        <taxon>Halobacteriales</taxon>
        <taxon>Natrialbaceae</taxon>
        <taxon>Natrinema</taxon>
    </lineage>
</organism>
<evidence type="ECO:0000313" key="4">
    <source>
        <dbReference type="Proteomes" id="UP000183275"/>
    </source>
</evidence>
<dbReference type="Proteomes" id="UP000183275">
    <property type="component" value="Unassembled WGS sequence"/>
</dbReference>
<dbReference type="InterPro" id="IPR041229">
    <property type="entry name" value="HEPN_Apea"/>
</dbReference>
<protein>
    <submittedName>
        <fullName evidence="3">Uncharacterized protein</fullName>
    </submittedName>
</protein>
<dbReference type="RefSeq" id="WP_049990619.1">
    <property type="nucleotide sequence ID" value="NZ_FOIS01000002.1"/>
</dbReference>
<dbReference type="Pfam" id="PF18862">
    <property type="entry name" value="ApeA_NTD1"/>
    <property type="match status" value="1"/>
</dbReference>
<keyword evidence="4" id="KW-1185">Reference proteome</keyword>
<name>A0A1I0N173_9EURY</name>
<evidence type="ECO:0000313" key="3">
    <source>
        <dbReference type="EMBL" id="SEV94806.1"/>
    </source>
</evidence>
<evidence type="ECO:0000259" key="1">
    <source>
        <dbReference type="Pfam" id="PF18739"/>
    </source>
</evidence>
<dbReference type="EMBL" id="FOIS01000002">
    <property type="protein sequence ID" value="SEV94806.1"/>
    <property type="molecule type" value="Genomic_DNA"/>
</dbReference>
<gene>
    <name evidence="3" type="ORF">SAMN05216285_1235</name>
</gene>
<reference evidence="4" key="1">
    <citation type="submission" date="2016-10" db="EMBL/GenBank/DDBJ databases">
        <authorList>
            <person name="Varghese N."/>
        </authorList>
    </citation>
    <scope>NUCLEOTIDE SEQUENCE [LARGE SCALE GENOMIC DNA]</scope>
    <source>
        <strain evidence="4">CGMCC 1.12284</strain>
    </source>
</reference>
<dbReference type="InterPro" id="IPR041223">
    <property type="entry name" value="ApeA_NTD"/>
</dbReference>
<dbReference type="Pfam" id="PF18739">
    <property type="entry name" value="HEPN_Apea"/>
    <property type="match status" value="1"/>
</dbReference>
<feature type="domain" description="Apea-like HEPN" evidence="1">
    <location>
        <begin position="303"/>
        <end position="432"/>
    </location>
</feature>